<dbReference type="GO" id="GO:0046872">
    <property type="term" value="F:metal ion binding"/>
    <property type="evidence" value="ECO:0007669"/>
    <property type="project" value="UniProtKB-KW"/>
</dbReference>
<organism evidence="7 8">
    <name type="scientific">Candidatus Thiodiazotropha taylori</name>
    <dbReference type="NCBI Taxonomy" id="2792791"/>
    <lineage>
        <taxon>Bacteria</taxon>
        <taxon>Pseudomonadati</taxon>
        <taxon>Pseudomonadota</taxon>
        <taxon>Gammaproteobacteria</taxon>
        <taxon>Chromatiales</taxon>
        <taxon>Sedimenticolaceae</taxon>
        <taxon>Candidatus Thiodiazotropha</taxon>
    </lineage>
</organism>
<evidence type="ECO:0000256" key="1">
    <source>
        <dbReference type="ARBA" id="ARBA00022485"/>
    </source>
</evidence>
<dbReference type="Gene3D" id="3.40.50.740">
    <property type="match status" value="1"/>
</dbReference>
<dbReference type="GO" id="GO:0016491">
    <property type="term" value="F:oxidoreductase activity"/>
    <property type="evidence" value="ECO:0007669"/>
    <property type="project" value="UniProtKB-KW"/>
</dbReference>
<dbReference type="GO" id="GO:0016020">
    <property type="term" value="C:membrane"/>
    <property type="evidence" value="ECO:0007669"/>
    <property type="project" value="TreeGrafter"/>
</dbReference>
<dbReference type="Pfam" id="PF04879">
    <property type="entry name" value="Molybdop_Fe4S4"/>
    <property type="match status" value="1"/>
</dbReference>
<evidence type="ECO:0000313" key="8">
    <source>
        <dbReference type="Proteomes" id="UP000770889"/>
    </source>
</evidence>
<gene>
    <name evidence="7" type="ORF">KME65_19710</name>
</gene>
<reference evidence="7 8" key="1">
    <citation type="submission" date="2021-05" db="EMBL/GenBank/DDBJ databases">
        <title>Genetic and Functional Diversity in Clade A Lucinid endosymbionts from the Bahamas.</title>
        <authorList>
            <person name="Giani N.M."/>
            <person name="Engel A.S."/>
            <person name="Campbell B.J."/>
        </authorList>
    </citation>
    <scope>NUCLEOTIDE SEQUENCE [LARGE SCALE GENOMIC DNA]</scope>
    <source>
        <strain evidence="7">LUC16012Gg_MoonRockCtena</strain>
    </source>
</reference>
<accession>A0A944MG27</accession>
<dbReference type="Pfam" id="PF00384">
    <property type="entry name" value="Molybdopterin"/>
    <property type="match status" value="1"/>
</dbReference>
<dbReference type="PANTHER" id="PTHR43105:SF9">
    <property type="entry name" value="NADPH-FE(3+) OXIDOREDUCTASE SUBUNIT ALPHA"/>
    <property type="match status" value="1"/>
</dbReference>
<evidence type="ECO:0000256" key="3">
    <source>
        <dbReference type="ARBA" id="ARBA00023002"/>
    </source>
</evidence>
<name>A0A944MG27_9GAMM</name>
<dbReference type="Pfam" id="PF01568">
    <property type="entry name" value="Molydop_binding"/>
    <property type="match status" value="1"/>
</dbReference>
<evidence type="ECO:0000259" key="6">
    <source>
        <dbReference type="PROSITE" id="PS51669"/>
    </source>
</evidence>
<dbReference type="InterPro" id="IPR006657">
    <property type="entry name" value="MoPterin_dinucl-bd_dom"/>
</dbReference>
<feature type="domain" description="4Fe-4S Mo/W bis-MGD-type" evidence="6">
    <location>
        <begin position="8"/>
        <end position="64"/>
    </location>
</feature>
<dbReference type="GO" id="GO:0051539">
    <property type="term" value="F:4 iron, 4 sulfur cluster binding"/>
    <property type="evidence" value="ECO:0007669"/>
    <property type="project" value="UniProtKB-KW"/>
</dbReference>
<dbReference type="InterPro" id="IPR050123">
    <property type="entry name" value="Prok_molybdopt-oxidoreductase"/>
</dbReference>
<dbReference type="Gene3D" id="3.40.228.10">
    <property type="entry name" value="Dimethylsulfoxide Reductase, domain 2"/>
    <property type="match status" value="1"/>
</dbReference>
<dbReference type="SUPFAM" id="SSF50692">
    <property type="entry name" value="ADC-like"/>
    <property type="match status" value="1"/>
</dbReference>
<dbReference type="Proteomes" id="UP000770889">
    <property type="component" value="Unassembled WGS sequence"/>
</dbReference>
<dbReference type="PROSITE" id="PS51669">
    <property type="entry name" value="4FE4S_MOW_BIS_MGD"/>
    <property type="match status" value="1"/>
</dbReference>
<dbReference type="EMBL" id="JAHHGM010000029">
    <property type="protein sequence ID" value="MBT2991193.1"/>
    <property type="molecule type" value="Genomic_DNA"/>
</dbReference>
<dbReference type="GO" id="GO:1990204">
    <property type="term" value="C:oxidoreductase complex"/>
    <property type="evidence" value="ECO:0007669"/>
    <property type="project" value="UniProtKB-ARBA"/>
</dbReference>
<dbReference type="GO" id="GO:0043546">
    <property type="term" value="F:molybdopterin cofactor binding"/>
    <property type="evidence" value="ECO:0007669"/>
    <property type="project" value="InterPro"/>
</dbReference>
<dbReference type="Gene3D" id="2.20.25.90">
    <property type="entry name" value="ADC-like domains"/>
    <property type="match status" value="1"/>
</dbReference>
<keyword evidence="3" id="KW-0560">Oxidoreductase</keyword>
<protein>
    <submittedName>
        <fullName evidence="7">Molybdopterin-dependent oxidoreductase</fullName>
    </submittedName>
</protein>
<evidence type="ECO:0000256" key="4">
    <source>
        <dbReference type="ARBA" id="ARBA00023004"/>
    </source>
</evidence>
<dbReference type="InterPro" id="IPR006963">
    <property type="entry name" value="Mopterin_OxRdtase_4Fe-4S_dom"/>
</dbReference>
<dbReference type="GO" id="GO:0045333">
    <property type="term" value="P:cellular respiration"/>
    <property type="evidence" value="ECO:0007669"/>
    <property type="project" value="UniProtKB-ARBA"/>
</dbReference>
<dbReference type="PANTHER" id="PTHR43105">
    <property type="entry name" value="RESPIRATORY NITRATE REDUCTASE"/>
    <property type="match status" value="1"/>
</dbReference>
<evidence type="ECO:0000256" key="5">
    <source>
        <dbReference type="ARBA" id="ARBA00023014"/>
    </source>
</evidence>
<evidence type="ECO:0000256" key="2">
    <source>
        <dbReference type="ARBA" id="ARBA00022723"/>
    </source>
</evidence>
<keyword evidence="1" id="KW-0004">4Fe-4S</keyword>
<dbReference type="SMART" id="SM00926">
    <property type="entry name" value="Molybdop_Fe4S4"/>
    <property type="match status" value="1"/>
</dbReference>
<evidence type="ECO:0000313" key="7">
    <source>
        <dbReference type="EMBL" id="MBT2991193.1"/>
    </source>
</evidence>
<keyword evidence="2" id="KW-0479">Metal-binding</keyword>
<proteinExistence type="predicted"/>
<dbReference type="AlphaFoldDB" id="A0A944MG27"/>
<dbReference type="InterPro" id="IPR009010">
    <property type="entry name" value="Asp_de-COase-like_dom_sf"/>
</dbReference>
<sequence length="768" mass="86176">MTKIQSKTPPRPTACILCSINCGISVEVNGGKLQKIKGDKENPKSKGYICQKAARLNYYQNHSGRLSQPLSKKEDGEFQKISWDDAISEVADKLAHIHSTYGPHSIAYYGGGGQGNHLCQIYSSSLRSAIGTPYLYTALAQEKTGDFWVNGKLFGRQSCHVTEDIDHADYILFIGTNPYHSHGFPRARRVLDEIAKAPDRTMVVIDPVLTETAKKADIHLQLKPGTDALLMSAMLGTIIQDGLEDRGFIEEHTEGFDEIKALFNKIPIKEYIDKTGLDQNTVQQIARDFASAEKACVRVDLGIQQSIHSTLNSWLEKLLFLVTGNFGIKGGNNLHTQFVPIVGHSDDSDKSRITTKVTGMRAISHFFPPNILPAEIDADHPGRVRALIVDSANPILTAADSNAYIKAFKKLELLVVIDVANTETAKLAHYILPAHSQFEKWEASFFTLDFPTNYFQLRAPIVEQDSNTLSEPEIYRRILVAMGMFPKSFPILQRIARIHLRYPQLFLFPVFLFGYLTLFPKYKKNLLMVLYATIGKAMQDGAQNAAALWGVAHLYAKKYGNAIKRTGLTGNRLMLGEKLFKRIMERRSGVEISTHKYEEVWDLVRTPNKKIALNISELHSDLQNLTNENRLDEEYPFILSAGERRAYNANQIYRTPDWRKKDIDGALRVHPADAVKIGVEDKDPVLCKSAKDEIRVIIKIDSAMQPGFVSLPHGYGFEYSDSATPSHTMQNGPKINRLTALEHCDPISKTPYHKYVPVLIYPCDTGKK</sequence>
<keyword evidence="5" id="KW-0411">Iron-sulfur</keyword>
<dbReference type="InterPro" id="IPR006656">
    <property type="entry name" value="Mopterin_OxRdtase"/>
</dbReference>
<dbReference type="Gene3D" id="2.40.40.20">
    <property type="match status" value="1"/>
</dbReference>
<comment type="caution">
    <text evidence="7">The sequence shown here is derived from an EMBL/GenBank/DDBJ whole genome shotgun (WGS) entry which is preliminary data.</text>
</comment>
<dbReference type="SUPFAM" id="SSF53706">
    <property type="entry name" value="Formate dehydrogenase/DMSO reductase, domains 1-3"/>
    <property type="match status" value="1"/>
</dbReference>
<keyword evidence="4" id="KW-0408">Iron</keyword>